<proteinExistence type="predicted"/>
<dbReference type="EMBL" id="LNQE01000362">
    <property type="protein sequence ID" value="KUG27087.1"/>
    <property type="molecule type" value="Genomic_DNA"/>
</dbReference>
<gene>
    <name evidence="2" type="ORF">ASZ90_003042</name>
</gene>
<accession>A0A0W8G1P2</accession>
<sequence>MECWFRICRLAVTVSMLVMAAVLGLDAGGWSTAAAQAAPEKAPEAQAGPPAEAAPAPGDPVAPVAPVEELTFSQWMDKARAGDLEAQCNVGVFYVNGQGVPRDYPEGLAWLYRAGNAGFSHAQFLLAGLYSQGFGATPSDPFRTWFWAALAASSQDIPDQDRQLAVKMMAAGEKELSAPHLASVQRMAKDWSLGRAAAPR</sequence>
<dbReference type="InterPro" id="IPR006597">
    <property type="entry name" value="Sel1-like"/>
</dbReference>
<protein>
    <recommendedName>
        <fullName evidence="3">Sel1 repeat family protein</fullName>
    </recommendedName>
</protein>
<evidence type="ECO:0008006" key="3">
    <source>
        <dbReference type="Google" id="ProtNLM"/>
    </source>
</evidence>
<organism evidence="2">
    <name type="scientific">hydrocarbon metagenome</name>
    <dbReference type="NCBI Taxonomy" id="938273"/>
    <lineage>
        <taxon>unclassified sequences</taxon>
        <taxon>metagenomes</taxon>
        <taxon>ecological metagenomes</taxon>
    </lineage>
</organism>
<dbReference type="InterPro" id="IPR011990">
    <property type="entry name" value="TPR-like_helical_dom_sf"/>
</dbReference>
<dbReference type="Pfam" id="PF08238">
    <property type="entry name" value="Sel1"/>
    <property type="match status" value="2"/>
</dbReference>
<dbReference type="SMART" id="SM00671">
    <property type="entry name" value="SEL1"/>
    <property type="match status" value="2"/>
</dbReference>
<evidence type="ECO:0000256" key="1">
    <source>
        <dbReference type="SAM" id="MobiDB-lite"/>
    </source>
</evidence>
<feature type="region of interest" description="Disordered" evidence="1">
    <location>
        <begin position="36"/>
        <end position="60"/>
    </location>
</feature>
<evidence type="ECO:0000313" key="2">
    <source>
        <dbReference type="EMBL" id="KUG27087.1"/>
    </source>
</evidence>
<dbReference type="Gene3D" id="1.25.40.10">
    <property type="entry name" value="Tetratricopeptide repeat domain"/>
    <property type="match status" value="1"/>
</dbReference>
<dbReference type="AlphaFoldDB" id="A0A0W8G1P2"/>
<reference evidence="2" key="1">
    <citation type="journal article" date="2015" name="Proc. Natl. Acad. Sci. U.S.A.">
        <title>Networks of energetic and metabolic interactions define dynamics in microbial communities.</title>
        <authorList>
            <person name="Embree M."/>
            <person name="Liu J.K."/>
            <person name="Al-Bassam M.M."/>
            <person name="Zengler K."/>
        </authorList>
    </citation>
    <scope>NUCLEOTIDE SEQUENCE</scope>
</reference>
<dbReference type="SUPFAM" id="SSF81901">
    <property type="entry name" value="HCP-like"/>
    <property type="match status" value="1"/>
</dbReference>
<name>A0A0W8G1P2_9ZZZZ</name>
<comment type="caution">
    <text evidence="2">The sequence shown here is derived from an EMBL/GenBank/DDBJ whole genome shotgun (WGS) entry which is preliminary data.</text>
</comment>